<sequence>MEINRKGGCGHRYPLEVAKLLVHQDRPGSPVPSCVSMKSEQSIYMPINFSGGDFTHEQRTIGDQEQRSDSEIPSGQYTCSLIDELPLVYRLKSTLKKRNECIFEGMAKQGHSTLLNKIYTELYITEGGSGDVNNEHEIRGGSSEVAASGQSLQNSSVEQM</sequence>
<evidence type="ECO:0000256" key="2">
    <source>
        <dbReference type="ARBA" id="ARBA00022737"/>
    </source>
</evidence>
<keyword evidence="6" id="KW-1185">Reference proteome</keyword>
<dbReference type="PANTHER" id="PTHR24106">
    <property type="entry name" value="NACHT, LRR AND CARD DOMAINS-CONTAINING"/>
    <property type="match status" value="1"/>
</dbReference>
<evidence type="ECO:0000313" key="6">
    <source>
        <dbReference type="Proteomes" id="UP001356427"/>
    </source>
</evidence>
<gene>
    <name evidence="5" type="ORF">J4Q44_G00220630</name>
</gene>
<dbReference type="Pfam" id="PF14484">
    <property type="entry name" value="FISNA"/>
    <property type="match status" value="1"/>
</dbReference>
<feature type="domain" description="FISNA" evidence="4">
    <location>
        <begin position="90"/>
        <end position="159"/>
    </location>
</feature>
<keyword evidence="1" id="KW-0433">Leucine-rich repeat</keyword>
<protein>
    <recommendedName>
        <fullName evidence="4">FISNA domain-containing protein</fullName>
    </recommendedName>
</protein>
<name>A0AAN8LBQ9_9TELE</name>
<dbReference type="AlphaFoldDB" id="A0AAN8LBQ9"/>
<dbReference type="InterPro" id="IPR051261">
    <property type="entry name" value="NLR"/>
</dbReference>
<feature type="compositionally biased region" description="Polar residues" evidence="3">
    <location>
        <begin position="148"/>
        <end position="160"/>
    </location>
</feature>
<dbReference type="SMART" id="SM01288">
    <property type="entry name" value="FISNA"/>
    <property type="match status" value="1"/>
</dbReference>
<evidence type="ECO:0000256" key="3">
    <source>
        <dbReference type="SAM" id="MobiDB-lite"/>
    </source>
</evidence>
<organism evidence="5 6">
    <name type="scientific">Coregonus suidteri</name>
    <dbReference type="NCBI Taxonomy" id="861788"/>
    <lineage>
        <taxon>Eukaryota</taxon>
        <taxon>Metazoa</taxon>
        <taxon>Chordata</taxon>
        <taxon>Craniata</taxon>
        <taxon>Vertebrata</taxon>
        <taxon>Euteleostomi</taxon>
        <taxon>Actinopterygii</taxon>
        <taxon>Neopterygii</taxon>
        <taxon>Teleostei</taxon>
        <taxon>Protacanthopterygii</taxon>
        <taxon>Salmoniformes</taxon>
        <taxon>Salmonidae</taxon>
        <taxon>Coregoninae</taxon>
        <taxon>Coregonus</taxon>
    </lineage>
</organism>
<proteinExistence type="predicted"/>
<feature type="region of interest" description="Disordered" evidence="3">
    <location>
        <begin position="140"/>
        <end position="160"/>
    </location>
</feature>
<evidence type="ECO:0000259" key="4">
    <source>
        <dbReference type="SMART" id="SM01288"/>
    </source>
</evidence>
<reference evidence="5 6" key="1">
    <citation type="submission" date="2021-04" db="EMBL/GenBank/DDBJ databases">
        <authorList>
            <person name="De Guttry C."/>
            <person name="Zahm M."/>
            <person name="Klopp C."/>
            <person name="Cabau C."/>
            <person name="Louis A."/>
            <person name="Berthelot C."/>
            <person name="Parey E."/>
            <person name="Roest Crollius H."/>
            <person name="Montfort J."/>
            <person name="Robinson-Rechavi M."/>
            <person name="Bucao C."/>
            <person name="Bouchez O."/>
            <person name="Gislard M."/>
            <person name="Lluch J."/>
            <person name="Milhes M."/>
            <person name="Lampietro C."/>
            <person name="Lopez Roques C."/>
            <person name="Donnadieu C."/>
            <person name="Braasch I."/>
            <person name="Desvignes T."/>
            <person name="Postlethwait J."/>
            <person name="Bobe J."/>
            <person name="Wedekind C."/>
            <person name="Guiguen Y."/>
        </authorList>
    </citation>
    <scope>NUCLEOTIDE SEQUENCE [LARGE SCALE GENOMIC DNA]</scope>
    <source>
        <strain evidence="5">Cs_M1</strain>
        <tissue evidence="5">Blood</tissue>
    </source>
</reference>
<dbReference type="Proteomes" id="UP001356427">
    <property type="component" value="Unassembled WGS sequence"/>
</dbReference>
<keyword evidence="2" id="KW-0677">Repeat</keyword>
<dbReference type="InterPro" id="IPR029495">
    <property type="entry name" value="NACHT-assoc"/>
</dbReference>
<accession>A0AAN8LBQ9</accession>
<evidence type="ECO:0000313" key="5">
    <source>
        <dbReference type="EMBL" id="KAK6306915.1"/>
    </source>
</evidence>
<evidence type="ECO:0000256" key="1">
    <source>
        <dbReference type="ARBA" id="ARBA00022614"/>
    </source>
</evidence>
<dbReference type="EMBL" id="JAGTTL010000020">
    <property type="protein sequence ID" value="KAK6306915.1"/>
    <property type="molecule type" value="Genomic_DNA"/>
</dbReference>
<comment type="caution">
    <text evidence="5">The sequence shown here is derived from an EMBL/GenBank/DDBJ whole genome shotgun (WGS) entry which is preliminary data.</text>
</comment>